<name>A0A382IMJ9_9ZZZZ</name>
<evidence type="ECO:0000256" key="1">
    <source>
        <dbReference type="SAM" id="Phobius"/>
    </source>
</evidence>
<sequence>HPNSLDKVTPLLSGEVNKLIKVAIFIFLAVARFTIYSNVQNHEFLIYDDYKYIKNNLKIKSGLSS</sequence>
<reference evidence="2" key="1">
    <citation type="submission" date="2018-05" db="EMBL/GenBank/DDBJ databases">
        <authorList>
            <person name="Lanie J.A."/>
            <person name="Ng W.-L."/>
            <person name="Kazmierczak K.M."/>
            <person name="Andrzejewski T.M."/>
            <person name="Davidsen T.M."/>
            <person name="Wayne K.J."/>
            <person name="Tettelin H."/>
            <person name="Glass J.I."/>
            <person name="Rusch D."/>
            <person name="Podicherti R."/>
            <person name="Tsui H.-C.T."/>
            <person name="Winkler M.E."/>
        </authorList>
    </citation>
    <scope>NUCLEOTIDE SEQUENCE</scope>
</reference>
<dbReference type="AlphaFoldDB" id="A0A382IMJ9"/>
<feature type="transmembrane region" description="Helical" evidence="1">
    <location>
        <begin position="20"/>
        <end position="39"/>
    </location>
</feature>
<feature type="non-terminal residue" evidence="2">
    <location>
        <position position="1"/>
    </location>
</feature>
<evidence type="ECO:0000313" key="2">
    <source>
        <dbReference type="EMBL" id="SVC00890.1"/>
    </source>
</evidence>
<organism evidence="2">
    <name type="scientific">marine metagenome</name>
    <dbReference type="NCBI Taxonomy" id="408172"/>
    <lineage>
        <taxon>unclassified sequences</taxon>
        <taxon>metagenomes</taxon>
        <taxon>ecological metagenomes</taxon>
    </lineage>
</organism>
<keyword evidence="1" id="KW-0472">Membrane</keyword>
<accession>A0A382IMJ9</accession>
<gene>
    <name evidence="2" type="ORF">METZ01_LOCUS253744</name>
</gene>
<keyword evidence="1" id="KW-1133">Transmembrane helix</keyword>
<proteinExistence type="predicted"/>
<dbReference type="EMBL" id="UINC01068333">
    <property type="protein sequence ID" value="SVC00890.1"/>
    <property type="molecule type" value="Genomic_DNA"/>
</dbReference>
<keyword evidence="1" id="KW-0812">Transmembrane</keyword>
<protein>
    <submittedName>
        <fullName evidence="2">Uncharacterized protein</fullName>
    </submittedName>
</protein>